<comment type="caution">
    <text evidence="3">The sequence shown here is derived from an EMBL/GenBank/DDBJ whole genome shotgun (WGS) entry which is preliminary data.</text>
</comment>
<dbReference type="InterPro" id="IPR007592">
    <property type="entry name" value="GEBP"/>
</dbReference>
<dbReference type="PANTHER" id="PTHR31662:SF63">
    <property type="entry name" value="BRIX DOMAIN"/>
    <property type="match status" value="1"/>
</dbReference>
<dbReference type="AlphaFoldDB" id="A0AAN8T246"/>
<dbReference type="Pfam" id="PF04504">
    <property type="entry name" value="GeBP-like_DBD"/>
    <property type="match status" value="1"/>
</dbReference>
<keyword evidence="4" id="KW-1185">Reference proteome</keyword>
<sequence length="104" mass="11976">MLSKGEAIPENGDEDHHLDLAILKAICDYKCITRNSPQLPSFNNRLLYVKDSFPDLKMSREALEEKITALYKSFNDVREQLGEDPQMARPIDREIFNLSMIVYG</sequence>
<reference evidence="3 4" key="1">
    <citation type="submission" date="2024-02" db="EMBL/GenBank/DDBJ databases">
        <title>de novo genome assembly of Solanum bulbocastanum strain 11H21.</title>
        <authorList>
            <person name="Hosaka A.J."/>
        </authorList>
    </citation>
    <scope>NUCLEOTIDE SEQUENCE [LARGE SCALE GENOMIC DNA]</scope>
    <source>
        <tissue evidence="3">Young leaves</tissue>
    </source>
</reference>
<gene>
    <name evidence="3" type="ORF">RDI58_024937</name>
</gene>
<dbReference type="InterPro" id="IPR053932">
    <property type="entry name" value="GeBP-like_DBD"/>
</dbReference>
<feature type="domain" description="Glabrous enhancer-binding protein-like DBD" evidence="2">
    <location>
        <begin position="20"/>
        <end position="104"/>
    </location>
</feature>
<dbReference type="GO" id="GO:0006355">
    <property type="term" value="P:regulation of DNA-templated transcription"/>
    <property type="evidence" value="ECO:0007669"/>
    <property type="project" value="InterPro"/>
</dbReference>
<evidence type="ECO:0000259" key="2">
    <source>
        <dbReference type="Pfam" id="PF04504"/>
    </source>
</evidence>
<dbReference type="Proteomes" id="UP001371456">
    <property type="component" value="Unassembled WGS sequence"/>
</dbReference>
<organism evidence="3 4">
    <name type="scientific">Solanum bulbocastanum</name>
    <name type="common">Wild potato</name>
    <dbReference type="NCBI Taxonomy" id="147425"/>
    <lineage>
        <taxon>Eukaryota</taxon>
        <taxon>Viridiplantae</taxon>
        <taxon>Streptophyta</taxon>
        <taxon>Embryophyta</taxon>
        <taxon>Tracheophyta</taxon>
        <taxon>Spermatophyta</taxon>
        <taxon>Magnoliopsida</taxon>
        <taxon>eudicotyledons</taxon>
        <taxon>Gunneridae</taxon>
        <taxon>Pentapetalae</taxon>
        <taxon>asterids</taxon>
        <taxon>lamiids</taxon>
        <taxon>Solanales</taxon>
        <taxon>Solanaceae</taxon>
        <taxon>Solanoideae</taxon>
        <taxon>Solaneae</taxon>
        <taxon>Solanum</taxon>
    </lineage>
</organism>
<accession>A0AAN8T246</accession>
<evidence type="ECO:0000313" key="4">
    <source>
        <dbReference type="Proteomes" id="UP001371456"/>
    </source>
</evidence>
<proteinExistence type="inferred from homology"/>
<dbReference type="PANTHER" id="PTHR31662">
    <property type="entry name" value="BNAANNG10740D PROTEIN-RELATED"/>
    <property type="match status" value="1"/>
</dbReference>
<protein>
    <recommendedName>
        <fullName evidence="2">Glabrous enhancer-binding protein-like DBD domain-containing protein</fullName>
    </recommendedName>
</protein>
<dbReference type="EMBL" id="JBANQN010000010">
    <property type="protein sequence ID" value="KAK6778219.1"/>
    <property type="molecule type" value="Genomic_DNA"/>
</dbReference>
<name>A0AAN8T246_SOLBU</name>
<evidence type="ECO:0000313" key="3">
    <source>
        <dbReference type="EMBL" id="KAK6778219.1"/>
    </source>
</evidence>
<evidence type="ECO:0000256" key="1">
    <source>
        <dbReference type="ARBA" id="ARBA00010820"/>
    </source>
</evidence>
<dbReference type="GO" id="GO:0005634">
    <property type="term" value="C:nucleus"/>
    <property type="evidence" value="ECO:0007669"/>
    <property type="project" value="TreeGrafter"/>
</dbReference>
<comment type="similarity">
    <text evidence="1">Belongs to the GeBP family.</text>
</comment>